<evidence type="ECO:0000256" key="5">
    <source>
        <dbReference type="ARBA" id="ARBA00022622"/>
    </source>
</evidence>
<evidence type="ECO:0000256" key="7">
    <source>
        <dbReference type="ARBA" id="ARBA00023157"/>
    </source>
</evidence>
<dbReference type="EMBL" id="MSFM01000001">
    <property type="protein sequence ID" value="PKY08791.1"/>
    <property type="molecule type" value="Genomic_DNA"/>
</dbReference>
<feature type="chain" id="PRO_5014140461" description="CFEM domain-containing protein" evidence="9">
    <location>
        <begin position="20"/>
        <end position="80"/>
    </location>
</feature>
<evidence type="ECO:0000256" key="2">
    <source>
        <dbReference type="ARBA" id="ARBA00004613"/>
    </source>
</evidence>
<evidence type="ECO:0000313" key="12">
    <source>
        <dbReference type="Proteomes" id="UP000234254"/>
    </source>
</evidence>
<dbReference type="VEuPathDB" id="FungiDB:P168DRAFT_323857"/>
<feature type="signal peptide" evidence="9">
    <location>
        <begin position="1"/>
        <end position="19"/>
    </location>
</feature>
<dbReference type="RefSeq" id="XP_024697385.1">
    <property type="nucleotide sequence ID" value="XM_024840745.1"/>
</dbReference>
<keyword evidence="5" id="KW-0325">Glycoprotein</keyword>
<comment type="similarity">
    <text evidence="3">Belongs to the RBT5 family.</text>
</comment>
<keyword evidence="5" id="KW-0336">GPI-anchor</keyword>
<dbReference type="Proteomes" id="UP000234254">
    <property type="component" value="Unassembled WGS sequence"/>
</dbReference>
<dbReference type="OrthoDB" id="4505683at2759"/>
<dbReference type="GO" id="GO:0098552">
    <property type="term" value="C:side of membrane"/>
    <property type="evidence" value="ECO:0007669"/>
    <property type="project" value="UniProtKB-KW"/>
</dbReference>
<keyword evidence="4" id="KW-0964">Secreted</keyword>
<dbReference type="InterPro" id="IPR008427">
    <property type="entry name" value="Extracellular_membr_CFEM_dom"/>
</dbReference>
<feature type="domain" description="CFEM" evidence="10">
    <location>
        <begin position="20"/>
        <end position="79"/>
    </location>
</feature>
<dbReference type="GO" id="GO:0005576">
    <property type="term" value="C:extracellular region"/>
    <property type="evidence" value="ECO:0007669"/>
    <property type="project" value="UniProtKB-SubCell"/>
</dbReference>
<dbReference type="GeneID" id="36548269"/>
<dbReference type="Pfam" id="PF05730">
    <property type="entry name" value="CFEM"/>
    <property type="match status" value="1"/>
</dbReference>
<evidence type="ECO:0000256" key="3">
    <source>
        <dbReference type="ARBA" id="ARBA00010031"/>
    </source>
</evidence>
<keyword evidence="6 9" id="KW-0732">Signal</keyword>
<proteinExistence type="inferred from homology"/>
<keyword evidence="7" id="KW-1015">Disulfide bond</keyword>
<evidence type="ECO:0000256" key="6">
    <source>
        <dbReference type="ARBA" id="ARBA00022729"/>
    </source>
</evidence>
<name>A0A2I1DFY9_ASPC2</name>
<keyword evidence="5" id="KW-0472">Membrane</keyword>
<protein>
    <recommendedName>
        <fullName evidence="10">CFEM domain-containing protein</fullName>
    </recommendedName>
</protein>
<dbReference type="AlphaFoldDB" id="A0A2I1DFY9"/>
<gene>
    <name evidence="11" type="ORF">P168DRAFT_323857</name>
</gene>
<sequence>MKLSILSLPLVTLVATVLAQKPSKCVETCSSNAGPCDFKKLDIGCMCSNADFQAQVRDCIHRDCPDQLKDAESLQHSVCG</sequence>
<organism evidence="11 12">
    <name type="scientific">Aspergillus campestris (strain IBT 28561)</name>
    <dbReference type="NCBI Taxonomy" id="1392248"/>
    <lineage>
        <taxon>Eukaryota</taxon>
        <taxon>Fungi</taxon>
        <taxon>Dikarya</taxon>
        <taxon>Ascomycota</taxon>
        <taxon>Pezizomycotina</taxon>
        <taxon>Eurotiomycetes</taxon>
        <taxon>Eurotiomycetidae</taxon>
        <taxon>Eurotiales</taxon>
        <taxon>Aspergillaceae</taxon>
        <taxon>Aspergillus</taxon>
        <taxon>Aspergillus subgen. Circumdati</taxon>
    </lineage>
</organism>
<keyword evidence="8" id="KW-0449">Lipoprotein</keyword>
<evidence type="ECO:0000256" key="9">
    <source>
        <dbReference type="SAM" id="SignalP"/>
    </source>
</evidence>
<evidence type="ECO:0000256" key="8">
    <source>
        <dbReference type="ARBA" id="ARBA00023288"/>
    </source>
</evidence>
<comment type="caution">
    <text evidence="11">The sequence shown here is derived from an EMBL/GenBank/DDBJ whole genome shotgun (WGS) entry which is preliminary data.</text>
</comment>
<keyword evidence="12" id="KW-1185">Reference proteome</keyword>
<evidence type="ECO:0000256" key="1">
    <source>
        <dbReference type="ARBA" id="ARBA00004589"/>
    </source>
</evidence>
<evidence type="ECO:0000256" key="4">
    <source>
        <dbReference type="ARBA" id="ARBA00022525"/>
    </source>
</evidence>
<comment type="subcellular location">
    <subcellularLocation>
        <location evidence="1">Membrane</location>
        <topology evidence="1">Lipid-anchor</topology>
        <topology evidence="1">GPI-anchor</topology>
    </subcellularLocation>
    <subcellularLocation>
        <location evidence="2">Secreted</location>
    </subcellularLocation>
</comment>
<reference evidence="11" key="1">
    <citation type="submission" date="2016-12" db="EMBL/GenBank/DDBJ databases">
        <title>The genomes of Aspergillus section Nigri reveals drivers in fungal speciation.</title>
        <authorList>
            <consortium name="DOE Joint Genome Institute"/>
            <person name="Vesth T.C."/>
            <person name="Nybo J."/>
            <person name="Theobald S."/>
            <person name="Brandl J."/>
            <person name="Frisvad J.C."/>
            <person name="Nielsen K.F."/>
            <person name="Lyhne E.K."/>
            <person name="Kogle M.E."/>
            <person name="Kuo A."/>
            <person name="Riley R."/>
            <person name="Clum A."/>
            <person name="Nolan M."/>
            <person name="Lipzen A."/>
            <person name="Salamov A."/>
            <person name="Henrissat B."/>
            <person name="Wiebenga A."/>
            <person name="De vries R.P."/>
            <person name="Grigoriev I.V."/>
            <person name="Mortensen U.H."/>
            <person name="Andersen M.R."/>
            <person name="Baker S.E."/>
        </authorList>
    </citation>
    <scope>NUCLEOTIDE SEQUENCE</scope>
    <source>
        <strain evidence="11">IBT 28561</strain>
    </source>
</reference>
<evidence type="ECO:0000313" key="11">
    <source>
        <dbReference type="EMBL" id="PKY08791.1"/>
    </source>
</evidence>
<evidence type="ECO:0000259" key="10">
    <source>
        <dbReference type="Pfam" id="PF05730"/>
    </source>
</evidence>
<accession>A0A2I1DFY9</accession>